<dbReference type="FunFam" id="3.60.20.10:FF:000049">
    <property type="entry name" value="Proteasome subunit beta"/>
    <property type="match status" value="1"/>
</dbReference>
<comment type="activity regulation">
    <text evidence="9">The formation of the proteasomal ATPase PAN-20S proteasome complex, via the docking of the C-termini of PAN into the intersubunit pockets in the alpha-rings, triggers opening of the gate for substrate entry. Interconversion between the open-gate and close-gate conformations leads to a dynamic regulation of the 20S proteasome proteolysis activity.</text>
</comment>
<evidence type="ECO:0000256" key="1">
    <source>
        <dbReference type="ARBA" id="ARBA00001198"/>
    </source>
</evidence>
<evidence type="ECO:0000256" key="5">
    <source>
        <dbReference type="ARBA" id="ARBA00022801"/>
    </source>
</evidence>
<evidence type="ECO:0000256" key="7">
    <source>
        <dbReference type="ARBA" id="ARBA00022942"/>
    </source>
</evidence>
<dbReference type="SMR" id="A0A101ENE0"/>
<evidence type="ECO:0000256" key="6">
    <source>
        <dbReference type="ARBA" id="ARBA00022813"/>
    </source>
</evidence>
<keyword evidence="8 9" id="KW-0865">Zymogen</keyword>
<comment type="function">
    <text evidence="9">Component of the proteasome core, a large protease complex with broad specificity involved in protein degradation.</text>
</comment>
<proteinExistence type="inferred from homology"/>
<dbReference type="Gene3D" id="3.60.20.10">
    <property type="entry name" value="Glutamine Phosphoribosylpyrophosphate, subunit 1, domain 1"/>
    <property type="match status" value="1"/>
</dbReference>
<dbReference type="EC" id="3.4.25.1" evidence="9"/>
<dbReference type="GeneID" id="8095889"/>
<dbReference type="PRINTS" id="PR00141">
    <property type="entry name" value="PROTEASOME"/>
</dbReference>
<name>A0A101ENE0_9EURY</name>
<feature type="propeptide" id="PRO_5007223414" description="Removed in mature form; by autocatalysis" evidence="9">
    <location>
        <begin position="1"/>
        <end position="9"/>
    </location>
</feature>
<comment type="subcellular location">
    <subcellularLocation>
        <location evidence="9">Cytoplasm</location>
    </subcellularLocation>
</comment>
<gene>
    <name evidence="9" type="primary">psmB</name>
    <name evidence="11" type="ORF">XD54_0112</name>
</gene>
<evidence type="ECO:0000256" key="10">
    <source>
        <dbReference type="PIRSR" id="PIRSR600243-1"/>
    </source>
</evidence>
<comment type="caution">
    <text evidence="11">The sequence shown here is derived from an EMBL/GenBank/DDBJ whole genome shotgun (WGS) entry which is preliminary data.</text>
</comment>
<feature type="chain" id="PRO_5023382629" description="Proteasome subunit beta" evidence="9">
    <location>
        <begin position="10"/>
        <end position="207"/>
    </location>
</feature>
<keyword evidence="5 9" id="KW-0378">Hydrolase</keyword>
<comment type="subunit">
    <text evidence="9">The 20S proteasome core is composed of 14 alpha and 14 beta subunits that assemble into four stacked heptameric rings, resulting in a barrel-shaped structure. The two inner rings, each composed of seven catalytic beta subunits, are sandwiched by two outer rings, each composed of seven alpha subunits. The catalytic chamber with the active sites is on the inside of the barrel. Has a gated structure, the ends of the cylinder being occluded by the N-termini of the alpha-subunits. Is capped at one or both ends by the proteasome regulatory ATPase, PAN.</text>
</comment>
<keyword evidence="3 9" id="KW-0645">Protease</keyword>
<dbReference type="EMBL" id="LGFD01000002">
    <property type="protein sequence ID" value="KUK18552.1"/>
    <property type="molecule type" value="Genomic_DNA"/>
</dbReference>
<dbReference type="HAMAP" id="MF_02113_A">
    <property type="entry name" value="Proteasome_B_A"/>
    <property type="match status" value="1"/>
</dbReference>
<evidence type="ECO:0000313" key="12">
    <source>
        <dbReference type="Proteomes" id="UP000053911"/>
    </source>
</evidence>
<keyword evidence="2 9" id="KW-0963">Cytoplasm</keyword>
<organism evidence="11 12">
    <name type="scientific">Thermococcus sibiricus</name>
    <dbReference type="NCBI Taxonomy" id="172049"/>
    <lineage>
        <taxon>Archaea</taxon>
        <taxon>Methanobacteriati</taxon>
        <taxon>Methanobacteriota</taxon>
        <taxon>Thermococci</taxon>
        <taxon>Thermococcales</taxon>
        <taxon>Thermococcaceae</taxon>
        <taxon>Thermococcus</taxon>
    </lineage>
</organism>
<dbReference type="OMA" id="NLGMAMQ"/>
<protein>
    <recommendedName>
        <fullName evidence="9">Proteasome subunit beta</fullName>
        <ecNumber evidence="9">3.4.25.1</ecNumber>
    </recommendedName>
    <alternativeName>
        <fullName evidence="9">20S proteasome beta subunit</fullName>
    </alternativeName>
    <alternativeName>
        <fullName evidence="9">Proteasome core protein PsmB</fullName>
    </alternativeName>
</protein>
<dbReference type="InterPro" id="IPR029055">
    <property type="entry name" value="Ntn_hydrolases_N"/>
</dbReference>
<dbReference type="InterPro" id="IPR000243">
    <property type="entry name" value="Pept_T1A_subB"/>
</dbReference>
<accession>A0A101ENE0</accession>
<dbReference type="Proteomes" id="UP000053911">
    <property type="component" value="Unassembled WGS sequence"/>
</dbReference>
<reference evidence="12" key="1">
    <citation type="journal article" date="2015" name="MBio">
        <title>Genome-Resolved Metagenomic Analysis Reveals Roles for Candidate Phyla and Other Microbial Community Members in Biogeochemical Transformations in Oil Reservoirs.</title>
        <authorList>
            <person name="Hu P."/>
            <person name="Tom L."/>
            <person name="Singh A."/>
            <person name="Thomas B.C."/>
            <person name="Baker B.J."/>
            <person name="Piceno Y.M."/>
            <person name="Andersen G.L."/>
            <person name="Banfield J.F."/>
        </authorList>
    </citation>
    <scope>NUCLEOTIDE SEQUENCE [LARGE SCALE GENOMIC DNA]</scope>
</reference>
<evidence type="ECO:0000256" key="4">
    <source>
        <dbReference type="ARBA" id="ARBA00022698"/>
    </source>
</evidence>
<dbReference type="GO" id="GO:0005737">
    <property type="term" value="C:cytoplasm"/>
    <property type="evidence" value="ECO:0007669"/>
    <property type="project" value="UniProtKB-SubCell"/>
</dbReference>
<dbReference type="InterPro" id="IPR001353">
    <property type="entry name" value="Proteasome_sua/b"/>
</dbReference>
<evidence type="ECO:0000256" key="3">
    <source>
        <dbReference type="ARBA" id="ARBA00022670"/>
    </source>
</evidence>
<dbReference type="GO" id="GO:0019774">
    <property type="term" value="C:proteasome core complex, beta-subunit complex"/>
    <property type="evidence" value="ECO:0007669"/>
    <property type="project" value="UniProtKB-UniRule"/>
</dbReference>
<dbReference type="RefSeq" id="WP_015849173.1">
    <property type="nucleotide sequence ID" value="NZ_LGFD01000002.1"/>
</dbReference>
<evidence type="ECO:0000256" key="8">
    <source>
        <dbReference type="ARBA" id="ARBA00023145"/>
    </source>
</evidence>
<dbReference type="AlphaFoldDB" id="A0A101ENE0"/>
<evidence type="ECO:0000256" key="2">
    <source>
        <dbReference type="ARBA" id="ARBA00022490"/>
    </source>
</evidence>
<keyword evidence="6 9" id="KW-0068">Autocatalytic cleavage</keyword>
<keyword evidence="7 9" id="KW-0647">Proteasome</keyword>
<dbReference type="GO" id="GO:0010498">
    <property type="term" value="P:proteasomal protein catabolic process"/>
    <property type="evidence" value="ECO:0007669"/>
    <property type="project" value="UniProtKB-UniRule"/>
</dbReference>
<feature type="active site" description="Nucleophile" evidence="9 10">
    <location>
        <position position="10"/>
    </location>
</feature>
<dbReference type="PANTHER" id="PTHR32194">
    <property type="entry name" value="METALLOPROTEASE TLDD"/>
    <property type="match status" value="1"/>
</dbReference>
<dbReference type="PROSITE" id="PS51476">
    <property type="entry name" value="PROTEASOME_BETA_2"/>
    <property type="match status" value="1"/>
</dbReference>
<sequence>MWALDKIKGTTTVGIVCKDGVVLTADRRASLGNMVISKGVTKIFQVDDHLALAGAGAVGDILSLVRALRAESKLYRAKVGKEMSTKALATLTSNILSGRKYLPYFGWFLIGGYDEKPSLYSIDMAGGITEDKYVSAGSGMEFAYSILDNEYSEKITLNNGVKLAIKAINAAIKRDVFTGDGIMVVTIDREGYRELSKEEVEKLLKKL</sequence>
<dbReference type="GO" id="GO:0004298">
    <property type="term" value="F:threonine-type endopeptidase activity"/>
    <property type="evidence" value="ECO:0007669"/>
    <property type="project" value="UniProtKB-UniRule"/>
</dbReference>
<comment type="catalytic activity">
    <reaction evidence="1 9">
        <text>Cleavage of peptide bonds with very broad specificity.</text>
        <dbReference type="EC" id="3.4.25.1"/>
    </reaction>
</comment>
<dbReference type="SUPFAM" id="SSF56235">
    <property type="entry name" value="N-terminal nucleophile aminohydrolases (Ntn hydrolases)"/>
    <property type="match status" value="1"/>
</dbReference>
<dbReference type="InterPro" id="IPR023333">
    <property type="entry name" value="Proteasome_suB-type"/>
</dbReference>
<dbReference type="InterPro" id="IPR019983">
    <property type="entry name" value="Pept_T1A_Psome_bsu_arc"/>
</dbReference>
<dbReference type="PANTHER" id="PTHR32194:SF0">
    <property type="entry name" value="ATP-DEPENDENT PROTEASE SUBUNIT HSLV"/>
    <property type="match status" value="1"/>
</dbReference>
<dbReference type="Pfam" id="PF00227">
    <property type="entry name" value="Proteasome"/>
    <property type="match status" value="1"/>
</dbReference>
<comment type="similarity">
    <text evidence="9">Belongs to the peptidase T1B family.</text>
</comment>
<evidence type="ECO:0000313" key="11">
    <source>
        <dbReference type="EMBL" id="KUK18552.1"/>
    </source>
</evidence>
<dbReference type="NCBIfam" id="TIGR03634">
    <property type="entry name" value="arc_protsome_B"/>
    <property type="match status" value="1"/>
</dbReference>
<keyword evidence="4 9" id="KW-0888">Threonine protease</keyword>
<dbReference type="PATRIC" id="fig|172049.5.peg.493"/>
<evidence type="ECO:0000256" key="9">
    <source>
        <dbReference type="HAMAP-Rule" id="MF_02113"/>
    </source>
</evidence>